<evidence type="ECO:0000256" key="1">
    <source>
        <dbReference type="SAM" id="MobiDB-lite"/>
    </source>
</evidence>
<feature type="domain" description="Purine catabolism PurC-like" evidence="2">
    <location>
        <begin position="6"/>
        <end position="122"/>
    </location>
</feature>
<evidence type="ECO:0000259" key="2">
    <source>
        <dbReference type="Pfam" id="PF07905"/>
    </source>
</evidence>
<accession>A0AAU2GVW5</accession>
<feature type="domain" description="PucR C-terminal helix-turn-helix" evidence="3">
    <location>
        <begin position="475"/>
        <end position="532"/>
    </location>
</feature>
<dbReference type="PANTHER" id="PTHR33744">
    <property type="entry name" value="CARBOHYDRATE DIACID REGULATOR"/>
    <property type="match status" value="1"/>
</dbReference>
<protein>
    <submittedName>
        <fullName evidence="4">PucR family transcriptional regulator</fullName>
    </submittedName>
</protein>
<name>A0AAU2GVW5_9ACTN</name>
<proteinExistence type="predicted"/>
<dbReference type="AlphaFoldDB" id="A0AAU2GVW5"/>
<sequence length="534" mass="56589">MHVGHLLQLDSLDLTLLWGEESLLGREMSGVTTTDLEDPARFLQEGEVVLSGLVWWNPGDARAKTDKFVSALRTSGATALLAGEETHGTVPDELIDSCRAHRVPLLAVPARTSFRAITEAVYLRQWGDLSRLPAPHYALPENVRAELSRLLDRGADPGELLDRALAPLGGPPCYLLTSSGRTVARTPSAPALPADRAALNMRAAAGTTLRIQTESGPRGPYGSSGPYPPYGSHSPYDVWHLHLPGTAEVPSRVLHEIAEVLAQTRHDHDRRRATERQTADELVAAVGAGAAGAAGIGPDAKAVEGALRACGLRAEGPYRVLVSTLGGTEGQTGAVDALTEALNHVAPATFVVGTGRAEEGEAVAIVQEQEQEDAWHQLGEIWPLLADCRPKATPLHAGVSAPAAAAGLGAALGQARYALAAARTTSPGAARVTAVEDLSTLESLLAGVPADVRAAYCARTLGPLLRADSASHAMLLETLEVFLAHNCSWARTAEALHLHVNTVHYRIERVEVLTGRDLSRLDHKLDLRAALLCR</sequence>
<dbReference type="PANTHER" id="PTHR33744:SF17">
    <property type="entry name" value="CONSERVED PROTEIN"/>
    <property type="match status" value="1"/>
</dbReference>
<organism evidence="4">
    <name type="scientific">Streptomyces sp. NBC_00060</name>
    <dbReference type="NCBI Taxonomy" id="2975636"/>
    <lineage>
        <taxon>Bacteria</taxon>
        <taxon>Bacillati</taxon>
        <taxon>Actinomycetota</taxon>
        <taxon>Actinomycetes</taxon>
        <taxon>Kitasatosporales</taxon>
        <taxon>Streptomycetaceae</taxon>
        <taxon>Streptomyces</taxon>
    </lineage>
</organism>
<dbReference type="InterPro" id="IPR051448">
    <property type="entry name" value="CdaR-like_regulators"/>
</dbReference>
<dbReference type="Pfam" id="PF07905">
    <property type="entry name" value="PucR"/>
    <property type="match status" value="1"/>
</dbReference>
<reference evidence="4" key="1">
    <citation type="submission" date="2022-10" db="EMBL/GenBank/DDBJ databases">
        <title>The complete genomes of actinobacterial strains from the NBC collection.</title>
        <authorList>
            <person name="Joergensen T.S."/>
            <person name="Alvarez Arevalo M."/>
            <person name="Sterndorff E.B."/>
            <person name="Faurdal D."/>
            <person name="Vuksanovic O."/>
            <person name="Mourched A.-S."/>
            <person name="Charusanti P."/>
            <person name="Shaw S."/>
            <person name="Blin K."/>
            <person name="Weber T."/>
        </authorList>
    </citation>
    <scope>NUCLEOTIDE SEQUENCE</scope>
    <source>
        <strain evidence="4">NBC_00060</strain>
    </source>
</reference>
<dbReference type="Gene3D" id="1.10.10.2840">
    <property type="entry name" value="PucR C-terminal helix-turn-helix domain"/>
    <property type="match status" value="1"/>
</dbReference>
<evidence type="ECO:0000259" key="3">
    <source>
        <dbReference type="Pfam" id="PF13556"/>
    </source>
</evidence>
<dbReference type="InterPro" id="IPR042070">
    <property type="entry name" value="PucR_C-HTH_sf"/>
</dbReference>
<dbReference type="EMBL" id="CP108253">
    <property type="protein sequence ID" value="WTU39817.1"/>
    <property type="molecule type" value="Genomic_DNA"/>
</dbReference>
<dbReference type="InterPro" id="IPR025736">
    <property type="entry name" value="PucR_C-HTH_dom"/>
</dbReference>
<feature type="region of interest" description="Disordered" evidence="1">
    <location>
        <begin position="208"/>
        <end position="228"/>
    </location>
</feature>
<gene>
    <name evidence="4" type="ORF">OHV25_09610</name>
</gene>
<dbReference type="InterPro" id="IPR012914">
    <property type="entry name" value="PucR_dom"/>
</dbReference>
<evidence type="ECO:0000313" key="4">
    <source>
        <dbReference type="EMBL" id="WTU39817.1"/>
    </source>
</evidence>
<dbReference type="Pfam" id="PF13556">
    <property type="entry name" value="HTH_30"/>
    <property type="match status" value="1"/>
</dbReference>
<feature type="compositionally biased region" description="Low complexity" evidence="1">
    <location>
        <begin position="215"/>
        <end position="228"/>
    </location>
</feature>